<dbReference type="GO" id="GO:0044010">
    <property type="term" value="P:single-species biofilm formation"/>
    <property type="evidence" value="ECO:0007669"/>
    <property type="project" value="TreeGrafter"/>
</dbReference>
<organism evidence="2 3">
    <name type="scientific">Candidatus Pristimantibacillus lignocellulolyticus</name>
    <dbReference type="NCBI Taxonomy" id="2994561"/>
    <lineage>
        <taxon>Bacteria</taxon>
        <taxon>Bacillati</taxon>
        <taxon>Bacillota</taxon>
        <taxon>Bacilli</taxon>
        <taxon>Bacillales</taxon>
        <taxon>Paenibacillaceae</taxon>
        <taxon>Candidatus Pristimantibacillus</taxon>
    </lineage>
</organism>
<dbReference type="InterPro" id="IPR050834">
    <property type="entry name" value="Glycosyltransf_2"/>
</dbReference>
<dbReference type="Gene3D" id="3.90.550.10">
    <property type="entry name" value="Spore Coat Polysaccharide Biosynthesis Protein SpsA, Chain A"/>
    <property type="match status" value="1"/>
</dbReference>
<protein>
    <submittedName>
        <fullName evidence="2">Glycosyltransferase</fullName>
        <ecNumber evidence="2">2.4.-.-</ecNumber>
    </submittedName>
</protein>
<proteinExistence type="predicted"/>
<keyword evidence="2" id="KW-0808">Transferase</keyword>
<evidence type="ECO:0000259" key="1">
    <source>
        <dbReference type="Pfam" id="PF00535"/>
    </source>
</evidence>
<dbReference type="InterPro" id="IPR001173">
    <property type="entry name" value="Glyco_trans_2-like"/>
</dbReference>
<dbReference type="CDD" id="cd00761">
    <property type="entry name" value="Glyco_tranf_GTA_type"/>
    <property type="match status" value="1"/>
</dbReference>
<dbReference type="KEGG" id="plig:NAG76_03940"/>
<dbReference type="InterPro" id="IPR029044">
    <property type="entry name" value="Nucleotide-diphossugar_trans"/>
</dbReference>
<gene>
    <name evidence="2" type="ORF">NAG76_03940</name>
</gene>
<evidence type="ECO:0000313" key="2">
    <source>
        <dbReference type="EMBL" id="URN95421.1"/>
    </source>
</evidence>
<dbReference type="PANTHER" id="PTHR43685:SF13">
    <property type="entry name" value="O ANTIGEN BIOSYNTHESIS RHAMNOSYLTRANSFERASE RFBN"/>
    <property type="match status" value="1"/>
</dbReference>
<accession>A0A9J6ZH06</accession>
<dbReference type="AlphaFoldDB" id="A0A9J6ZH06"/>
<dbReference type="Proteomes" id="UP001056756">
    <property type="component" value="Chromosome"/>
</dbReference>
<dbReference type="GO" id="GO:0016757">
    <property type="term" value="F:glycosyltransferase activity"/>
    <property type="evidence" value="ECO:0007669"/>
    <property type="project" value="UniProtKB-KW"/>
</dbReference>
<dbReference type="EMBL" id="CP097899">
    <property type="protein sequence ID" value="URN95421.1"/>
    <property type="molecule type" value="Genomic_DNA"/>
</dbReference>
<dbReference type="PANTHER" id="PTHR43685">
    <property type="entry name" value="GLYCOSYLTRANSFERASE"/>
    <property type="match status" value="1"/>
</dbReference>
<dbReference type="SUPFAM" id="SSF53448">
    <property type="entry name" value="Nucleotide-diphospho-sugar transferases"/>
    <property type="match status" value="1"/>
</dbReference>
<name>A0A9J6ZH06_9BACL</name>
<feature type="domain" description="Glycosyltransferase 2-like" evidence="1">
    <location>
        <begin position="13"/>
        <end position="183"/>
    </location>
</feature>
<keyword evidence="2" id="KW-0328">Glycosyltransferase</keyword>
<evidence type="ECO:0000313" key="3">
    <source>
        <dbReference type="Proteomes" id="UP001056756"/>
    </source>
</evidence>
<dbReference type="EC" id="2.4.-.-" evidence="2"/>
<dbReference type="Pfam" id="PF00535">
    <property type="entry name" value="Glycos_transf_2"/>
    <property type="match status" value="1"/>
</dbReference>
<reference evidence="2" key="1">
    <citation type="submission" date="2022-05" db="EMBL/GenBank/DDBJ databases">
        <title>Novel bacterial taxa in a minimal lignocellulolytic consortium and its capacity to transform plastics disclosed by genome-resolved metagenomics.</title>
        <authorList>
            <person name="Rodriguez C.A.D."/>
            <person name="Diaz-Garcia L."/>
            <person name="Herrera K."/>
            <person name="Tarazona N.A."/>
            <person name="Sproer C."/>
            <person name="Overmann J."/>
            <person name="Jimenez D.J."/>
        </authorList>
    </citation>
    <scope>NUCLEOTIDE SEQUENCE</scope>
    <source>
        <strain evidence="2">MAG5</strain>
    </source>
</reference>
<sequence length="338" mass="37886">MLTNNERQHANVSVIIPTLNAGNAFSILLNLLKEQTIQPYELIIIDSCSDDDTVQLAQAAGAKVLTVQRKNFDHGGTRNVAAEAASGNILLFMTQDVVPVNERMIENLIKPLVGDSTHNEVVYTYARQIAAADGNRLEQLARANNYPSESSVQSYEDIERLGIKTFFCSNACSAIRRDVFEQMGGFQSPVIFNEDMFMAARCILSSMKIGYCAEAQVYHTHNYTIKQQFKRFFDNGVSMRCNSWILPYASATKAGSKLVRKQIKGLRDARQLYLLPKLVAESAAKLIGYKLGMNYDKLPSKLCRRMSMHRLIWDQIERGDLHVQTPGNVTDHAHSKSS</sequence>